<sequence>MPTPGPNSAAPKIINPAHKPANQQRGALGLARSGYWKP</sequence>
<accession>A0ABN0QPB8</accession>
<feature type="region of interest" description="Disordered" evidence="1">
    <location>
        <begin position="1"/>
        <end position="38"/>
    </location>
</feature>
<name>A0ABN0QPB8_MYCUL</name>
<proteinExistence type="predicted"/>
<organism evidence="2 3">
    <name type="scientific">Mycobacterium ulcerans str. Harvey</name>
    <dbReference type="NCBI Taxonomy" id="1299332"/>
    <lineage>
        <taxon>Bacteria</taxon>
        <taxon>Bacillati</taxon>
        <taxon>Actinomycetota</taxon>
        <taxon>Actinomycetes</taxon>
        <taxon>Mycobacteriales</taxon>
        <taxon>Mycobacteriaceae</taxon>
        <taxon>Mycobacterium</taxon>
        <taxon>Mycobacterium ulcerans group</taxon>
    </lineage>
</organism>
<comment type="caution">
    <text evidence="2">The sequence shown here is derived from an EMBL/GenBank/DDBJ whole genome shotgun (WGS) entry which is preliminary data.</text>
</comment>
<dbReference type="EMBL" id="JAOL01000173">
    <property type="protein sequence ID" value="EUA86483.1"/>
    <property type="molecule type" value="Genomic_DNA"/>
</dbReference>
<evidence type="ECO:0000256" key="1">
    <source>
        <dbReference type="SAM" id="MobiDB-lite"/>
    </source>
</evidence>
<gene>
    <name evidence="2" type="ORF">I551_7066</name>
</gene>
<evidence type="ECO:0000313" key="2">
    <source>
        <dbReference type="EMBL" id="EUA86483.1"/>
    </source>
</evidence>
<evidence type="ECO:0000313" key="3">
    <source>
        <dbReference type="Proteomes" id="UP000020681"/>
    </source>
</evidence>
<protein>
    <submittedName>
        <fullName evidence="2">Uncharacterized protein</fullName>
    </submittedName>
</protein>
<reference evidence="2 3" key="1">
    <citation type="submission" date="2014-01" db="EMBL/GenBank/DDBJ databases">
        <authorList>
            <person name="Dobos K."/>
            <person name="Lenaerts A."/>
            <person name="Ordway D."/>
            <person name="DeGroote M.A."/>
            <person name="Parker T."/>
            <person name="Sizemore C."/>
            <person name="Tallon L.J."/>
            <person name="Sadzewicz L.K."/>
            <person name="Sengamalay N."/>
            <person name="Fraser C.M."/>
            <person name="Hine E."/>
            <person name="Shefchek K.A."/>
            <person name="Das S.P."/>
            <person name="Tettelin H."/>
        </authorList>
    </citation>
    <scope>NUCLEOTIDE SEQUENCE [LARGE SCALE GENOMIC DNA]</scope>
    <source>
        <strain evidence="2 3">Harvey</strain>
    </source>
</reference>
<dbReference type="Proteomes" id="UP000020681">
    <property type="component" value="Unassembled WGS sequence"/>
</dbReference>
<keyword evidence="3" id="KW-1185">Reference proteome</keyword>